<sequence>MTRFTDCPPEVIVEICRQLLLPLQTEQHAYNLSADISTDNSLACRIALARLMRTCRKLHDAAGCMLYSGYYRNHHPSKAVTFLKTLDPYEGSSRPELVRHADLHHNLYESSSDDINWSKVQENMTKDLWINRLAGALGMHLPDGWNRCRIGMQFDHVLEHISQMFLTYLPALTSLDVSLCHNWKFDLLQQWTENRPSGRSNLLPNLRHLKIQMRSTKARKCKAHQIVLEGAPRLCTLEIYNSMSYTVPSQCQLVNLRSLKLNNCSMDLSSMTEVLTATPNITHFEYRGVPSGTEPSRERLLGPQMLCNLLRNEYDLAASQASDTAKEELPNLHRQLRTLKIDLHSTEFLFDWDDSETITSLQDFSEIRNLSIDTHSFTSRTGNQNHLIMNNIGKMIPQRLETLEISRVGEFLLQELVQIGLREIADSVRQGQFRQLRRIELTDCVVHGHRPTQQKALHDLREMFDIPGAPSVYLNGKAL</sequence>
<gene>
    <name evidence="1" type="ORF">CGGC5_14705</name>
</gene>
<protein>
    <recommendedName>
        <fullName evidence="2">F-box domain-containing protein</fullName>
    </recommendedName>
</protein>
<evidence type="ECO:0008006" key="2">
    <source>
        <dbReference type="Google" id="ProtNLM"/>
    </source>
</evidence>
<accession>L2FB47</accession>
<dbReference type="SUPFAM" id="SSF52058">
    <property type="entry name" value="L domain-like"/>
    <property type="match status" value="1"/>
</dbReference>
<reference evidence="1" key="1">
    <citation type="submission" date="2012-08" db="EMBL/GenBank/DDBJ databases">
        <title>Genome analysis of Colletotrichum orbiculare and Colletotrichum fructicola.</title>
        <authorList>
            <person name="Gan P.H.P."/>
            <person name="Ikeda K."/>
            <person name="Irieda H."/>
            <person name="Narusaka M."/>
            <person name="O'Connell R.J."/>
            <person name="Narusaka Y."/>
            <person name="Takano Y."/>
            <person name="Kubo Y."/>
            <person name="Shirasu K."/>
        </authorList>
    </citation>
    <scope>NUCLEOTIDE SEQUENCE</scope>
    <source>
        <strain evidence="1">Nara gc5</strain>
    </source>
</reference>
<name>L2FB47_COLFN</name>
<proteinExistence type="predicted"/>
<dbReference type="InterPro" id="IPR032675">
    <property type="entry name" value="LRR_dom_sf"/>
</dbReference>
<organism evidence="1">
    <name type="scientific">Colletotrichum fructicola (strain Nara gc5)</name>
    <name type="common">Anthracnose fungus</name>
    <name type="synonym">Colletotrichum gloeosporioides (strain Nara gc5)</name>
    <dbReference type="NCBI Taxonomy" id="1213859"/>
    <lineage>
        <taxon>Eukaryota</taxon>
        <taxon>Fungi</taxon>
        <taxon>Dikarya</taxon>
        <taxon>Ascomycota</taxon>
        <taxon>Pezizomycotina</taxon>
        <taxon>Sordariomycetes</taxon>
        <taxon>Hypocreomycetidae</taxon>
        <taxon>Glomerellales</taxon>
        <taxon>Glomerellaceae</taxon>
        <taxon>Colletotrichum</taxon>
        <taxon>Colletotrichum gloeosporioides species complex</taxon>
    </lineage>
</organism>
<evidence type="ECO:0000313" key="1">
    <source>
        <dbReference type="EMBL" id="ELA23572.1"/>
    </source>
</evidence>
<dbReference type="HOGENOM" id="CLU_528931_0_0_1"/>
<dbReference type="Gene3D" id="3.80.10.10">
    <property type="entry name" value="Ribonuclease Inhibitor"/>
    <property type="match status" value="1"/>
</dbReference>
<dbReference type="EMBL" id="KB021373">
    <property type="protein sequence ID" value="ELA23572.1"/>
    <property type="molecule type" value="Genomic_DNA"/>
</dbReference>
<dbReference type="AlphaFoldDB" id="L2FB47"/>